<organism evidence="2 3">
    <name type="scientific">Lacticaseibacillus baoqingensis</name>
    <dbReference type="NCBI Taxonomy" id="2486013"/>
    <lineage>
        <taxon>Bacteria</taxon>
        <taxon>Bacillati</taxon>
        <taxon>Bacillota</taxon>
        <taxon>Bacilli</taxon>
        <taxon>Lactobacillales</taxon>
        <taxon>Lactobacillaceae</taxon>
        <taxon>Lacticaseibacillus</taxon>
    </lineage>
</organism>
<name>A0ABW4E7C1_9LACO</name>
<dbReference type="EMBL" id="JBHTON010000017">
    <property type="protein sequence ID" value="MFD1484883.1"/>
    <property type="molecule type" value="Genomic_DNA"/>
</dbReference>
<dbReference type="RefSeq" id="WP_125754079.1">
    <property type="nucleotide sequence ID" value="NZ_JBHTON010000017.1"/>
</dbReference>
<dbReference type="PANTHER" id="PTHR43355:SF2">
    <property type="entry name" value="FLAVIN REDUCTASE (NADPH)"/>
    <property type="match status" value="1"/>
</dbReference>
<dbReference type="InterPro" id="IPR016040">
    <property type="entry name" value="NAD(P)-bd_dom"/>
</dbReference>
<dbReference type="SUPFAM" id="SSF51735">
    <property type="entry name" value="NAD(P)-binding Rossmann-fold domains"/>
    <property type="match status" value="1"/>
</dbReference>
<dbReference type="InterPro" id="IPR051606">
    <property type="entry name" value="Polyketide_Oxido-like"/>
</dbReference>
<keyword evidence="3" id="KW-1185">Reference proteome</keyword>
<accession>A0ABW4E7C1</accession>
<dbReference type="Proteomes" id="UP001597252">
    <property type="component" value="Unassembled WGS sequence"/>
</dbReference>
<dbReference type="Gene3D" id="3.40.50.720">
    <property type="entry name" value="NAD(P)-binding Rossmann-like Domain"/>
    <property type="match status" value="1"/>
</dbReference>
<gene>
    <name evidence="2" type="ORF">ACFQ5J_06545</name>
</gene>
<sequence length="212" mass="23000">MKIAVIGATGKTGRAVVELALAHQHTVTAMVRNAAKAEAAFGQRVAIVEKDALALTPEELKGYDAVVDAFASRQAAYQHLDLATRLIATFRGDEHTIVAFILGASSLREADGSLVIDRVLAKNAGADWVETPKQQAYEYQYLQWVDNVRWTAISPQFEFVDGPAGNYRLGQDDLMTDPAGKSIVTTGNLAAALLAELEHPAHLRQRFTVVND</sequence>
<proteinExistence type="predicted"/>
<dbReference type="Pfam" id="PF13460">
    <property type="entry name" value="NAD_binding_10"/>
    <property type="match status" value="1"/>
</dbReference>
<comment type="caution">
    <text evidence="2">The sequence shown here is derived from an EMBL/GenBank/DDBJ whole genome shotgun (WGS) entry which is preliminary data.</text>
</comment>
<evidence type="ECO:0000313" key="3">
    <source>
        <dbReference type="Proteomes" id="UP001597252"/>
    </source>
</evidence>
<evidence type="ECO:0000259" key="1">
    <source>
        <dbReference type="Pfam" id="PF13460"/>
    </source>
</evidence>
<evidence type="ECO:0000313" key="2">
    <source>
        <dbReference type="EMBL" id="MFD1484883.1"/>
    </source>
</evidence>
<protein>
    <submittedName>
        <fullName evidence="2">NAD(P)H-binding protein</fullName>
    </submittedName>
</protein>
<dbReference type="InterPro" id="IPR036291">
    <property type="entry name" value="NAD(P)-bd_dom_sf"/>
</dbReference>
<reference evidence="3" key="1">
    <citation type="journal article" date="2019" name="Int. J. Syst. Evol. Microbiol.">
        <title>The Global Catalogue of Microorganisms (GCM) 10K type strain sequencing project: providing services to taxonomists for standard genome sequencing and annotation.</title>
        <authorList>
            <consortium name="The Broad Institute Genomics Platform"/>
            <consortium name="The Broad Institute Genome Sequencing Center for Infectious Disease"/>
            <person name="Wu L."/>
            <person name="Ma J."/>
        </authorList>
    </citation>
    <scope>NUCLEOTIDE SEQUENCE [LARGE SCALE GENOMIC DNA]</scope>
    <source>
        <strain evidence="3">CCM 8903</strain>
    </source>
</reference>
<dbReference type="PANTHER" id="PTHR43355">
    <property type="entry name" value="FLAVIN REDUCTASE (NADPH)"/>
    <property type="match status" value="1"/>
</dbReference>
<feature type="domain" description="NAD(P)-binding" evidence="1">
    <location>
        <begin position="7"/>
        <end position="200"/>
    </location>
</feature>